<dbReference type="RefSeq" id="WP_067548537.1">
    <property type="nucleotide sequence ID" value="NZ_CP012836.1"/>
</dbReference>
<dbReference type="PATRIC" id="fig|1727163.4.peg.2759"/>
<gene>
    <name evidence="2" type="ORF">AO498_13225</name>
</gene>
<dbReference type="NCBIfam" id="TIGR00278">
    <property type="entry name" value="membrane protein insertion efficiency factor YidD"/>
    <property type="match status" value="1"/>
</dbReference>
<dbReference type="GO" id="GO:0005886">
    <property type="term" value="C:plasma membrane"/>
    <property type="evidence" value="ECO:0007669"/>
    <property type="project" value="UniProtKB-SubCell"/>
</dbReference>
<dbReference type="PANTHER" id="PTHR33383">
    <property type="entry name" value="MEMBRANE PROTEIN INSERTION EFFICIENCY FACTOR-RELATED"/>
    <property type="match status" value="1"/>
</dbReference>
<dbReference type="OrthoDB" id="9801753at2"/>
<comment type="function">
    <text evidence="1">Could be involved in insertion of integral membrane proteins into the membrane.</text>
</comment>
<sequence>MFKSILRKIAIFPVLVYQYLISPLFPSSCRYTPTCSNYMKQAILKHGVVKGGLLGVRRISRCHPWGGQGYDPVP</sequence>
<organism evidence="2 3">
    <name type="scientific">Algoriphagus sanaruensis</name>
    <dbReference type="NCBI Taxonomy" id="1727163"/>
    <lineage>
        <taxon>Bacteria</taxon>
        <taxon>Pseudomonadati</taxon>
        <taxon>Bacteroidota</taxon>
        <taxon>Cytophagia</taxon>
        <taxon>Cytophagales</taxon>
        <taxon>Cyclobacteriaceae</taxon>
        <taxon>Algoriphagus</taxon>
    </lineage>
</organism>
<accession>A0A142EQJ8</accession>
<dbReference type="SMART" id="SM01234">
    <property type="entry name" value="Haemolytic"/>
    <property type="match status" value="1"/>
</dbReference>
<dbReference type="STRING" id="1727163.AO498_13225"/>
<evidence type="ECO:0000256" key="1">
    <source>
        <dbReference type="HAMAP-Rule" id="MF_00386"/>
    </source>
</evidence>
<reference evidence="2 3" key="2">
    <citation type="journal article" date="2016" name="Genome Announc.">
        <title>Complete Genome Sequence of Algoriphagus sp. Strain M8-2, Isolated from a Brackish Lake.</title>
        <authorList>
            <person name="Muraguchi Y."/>
            <person name="Kushimoto K."/>
            <person name="Ohtsubo Y."/>
            <person name="Suzuki T."/>
            <person name="Dohra H."/>
            <person name="Kimbara K."/>
            <person name="Shintani M."/>
        </authorList>
    </citation>
    <scope>NUCLEOTIDE SEQUENCE [LARGE SCALE GENOMIC DNA]</scope>
    <source>
        <strain evidence="2 3">M8-2</strain>
    </source>
</reference>
<evidence type="ECO:0000313" key="3">
    <source>
        <dbReference type="Proteomes" id="UP000073816"/>
    </source>
</evidence>
<name>A0A142EQJ8_9BACT</name>
<keyword evidence="3" id="KW-1185">Reference proteome</keyword>
<comment type="subcellular location">
    <subcellularLocation>
        <location evidence="1">Cell membrane</location>
        <topology evidence="1">Peripheral membrane protein</topology>
        <orientation evidence="1">Cytoplasmic side</orientation>
    </subcellularLocation>
</comment>
<evidence type="ECO:0000313" key="2">
    <source>
        <dbReference type="EMBL" id="AMQ57403.1"/>
    </source>
</evidence>
<dbReference type="Proteomes" id="UP000073816">
    <property type="component" value="Chromosome"/>
</dbReference>
<dbReference type="KEGG" id="alm:AO498_13225"/>
<dbReference type="AlphaFoldDB" id="A0A142EQJ8"/>
<proteinExistence type="inferred from homology"/>
<dbReference type="EMBL" id="CP012836">
    <property type="protein sequence ID" value="AMQ57403.1"/>
    <property type="molecule type" value="Genomic_DNA"/>
</dbReference>
<dbReference type="HAMAP" id="MF_00386">
    <property type="entry name" value="UPF0161_YidD"/>
    <property type="match status" value="1"/>
</dbReference>
<dbReference type="Pfam" id="PF01809">
    <property type="entry name" value="YidD"/>
    <property type="match status" value="1"/>
</dbReference>
<dbReference type="InterPro" id="IPR002696">
    <property type="entry name" value="Membr_insert_effic_factor_YidD"/>
</dbReference>
<reference evidence="3" key="1">
    <citation type="submission" date="2015-09" db="EMBL/GenBank/DDBJ databases">
        <title>Complete sequence of Algoriphagus sp. M8-2.</title>
        <authorList>
            <person name="Shintani M."/>
        </authorList>
    </citation>
    <scope>NUCLEOTIDE SEQUENCE [LARGE SCALE GENOMIC DNA]</scope>
    <source>
        <strain evidence="3">M8-2</strain>
    </source>
</reference>
<keyword evidence="1" id="KW-1003">Cell membrane</keyword>
<protein>
    <recommendedName>
        <fullName evidence="1">Putative membrane protein insertion efficiency factor</fullName>
    </recommendedName>
</protein>
<keyword evidence="1" id="KW-0472">Membrane</keyword>
<dbReference type="PANTHER" id="PTHR33383:SF1">
    <property type="entry name" value="MEMBRANE PROTEIN INSERTION EFFICIENCY FACTOR-RELATED"/>
    <property type="match status" value="1"/>
</dbReference>
<comment type="similarity">
    <text evidence="1">Belongs to the UPF0161 family.</text>
</comment>